<reference evidence="1" key="1">
    <citation type="submission" date="2016-10" db="EMBL/GenBank/DDBJ databases">
        <title>Sequence of Gallionella enrichment culture.</title>
        <authorList>
            <person name="Poehlein A."/>
            <person name="Muehling M."/>
            <person name="Daniel R."/>
        </authorList>
    </citation>
    <scope>NUCLEOTIDE SEQUENCE</scope>
</reference>
<dbReference type="AlphaFoldDB" id="A0A1J5SR47"/>
<accession>A0A1J5SR47</accession>
<proteinExistence type="predicted"/>
<sequence length="75" mass="8572">MATSRITRKLEKLELEHLRQLVSDLHDQLESAHDSAEFWRNYAMQLQDMQADADFATHRAIGITKTGETMVVALS</sequence>
<dbReference type="EMBL" id="MLJW01000021">
    <property type="protein sequence ID" value="OIR10994.1"/>
    <property type="molecule type" value="Genomic_DNA"/>
</dbReference>
<protein>
    <submittedName>
        <fullName evidence="1">Uncharacterized protein</fullName>
    </submittedName>
</protein>
<organism evidence="1">
    <name type="scientific">mine drainage metagenome</name>
    <dbReference type="NCBI Taxonomy" id="410659"/>
    <lineage>
        <taxon>unclassified sequences</taxon>
        <taxon>metagenomes</taxon>
        <taxon>ecological metagenomes</taxon>
    </lineage>
</organism>
<evidence type="ECO:0000313" key="1">
    <source>
        <dbReference type="EMBL" id="OIR10994.1"/>
    </source>
</evidence>
<name>A0A1J5SR47_9ZZZZ</name>
<comment type="caution">
    <text evidence="1">The sequence shown here is derived from an EMBL/GenBank/DDBJ whole genome shotgun (WGS) entry which is preliminary data.</text>
</comment>
<gene>
    <name evidence="1" type="ORF">GALL_71650</name>
</gene>